<dbReference type="RefSeq" id="WP_340331117.1">
    <property type="nucleotide sequence ID" value="NZ_JAZHOF010000007.1"/>
</dbReference>
<name>A0AAW9S1C9_9HYPH</name>
<organism evidence="2 3">
    <name type="scientific">Microbaculum marinum</name>
    <dbReference type="NCBI Taxonomy" id="1764581"/>
    <lineage>
        <taxon>Bacteria</taxon>
        <taxon>Pseudomonadati</taxon>
        <taxon>Pseudomonadota</taxon>
        <taxon>Alphaproteobacteria</taxon>
        <taxon>Hyphomicrobiales</taxon>
        <taxon>Tepidamorphaceae</taxon>
        <taxon>Microbaculum</taxon>
    </lineage>
</organism>
<dbReference type="Pfam" id="PF05437">
    <property type="entry name" value="AzlD"/>
    <property type="match status" value="1"/>
</dbReference>
<feature type="transmembrane region" description="Helical" evidence="1">
    <location>
        <begin position="44"/>
        <end position="63"/>
    </location>
</feature>
<comment type="caution">
    <text evidence="2">The sequence shown here is derived from an EMBL/GenBank/DDBJ whole genome shotgun (WGS) entry which is preliminary data.</text>
</comment>
<protein>
    <submittedName>
        <fullName evidence="2">AzlD domain-containing protein</fullName>
    </submittedName>
</protein>
<dbReference type="AlphaFoldDB" id="A0AAW9S1C9"/>
<accession>A0AAW9S1C9</accession>
<dbReference type="Proteomes" id="UP001378188">
    <property type="component" value="Unassembled WGS sequence"/>
</dbReference>
<proteinExistence type="predicted"/>
<feature type="transmembrane region" description="Helical" evidence="1">
    <location>
        <begin position="96"/>
        <end position="113"/>
    </location>
</feature>
<feature type="transmembrane region" description="Helical" evidence="1">
    <location>
        <begin position="69"/>
        <end position="91"/>
    </location>
</feature>
<dbReference type="EMBL" id="JAZHOF010000007">
    <property type="protein sequence ID" value="MEJ8573426.1"/>
    <property type="molecule type" value="Genomic_DNA"/>
</dbReference>
<keyword evidence="1" id="KW-0472">Membrane</keyword>
<sequence length="115" mass="12006">MNGVGAGVWPYLFIVLAGFAATDLWRILGVFLSARIDEDSEVLLWVRAVATALVAGLVARLVIYPVGDLASTALTVRLAAAAIGIATFFIVRRNMLAGILAGEAALLAAVWLVPG</sequence>
<evidence type="ECO:0000313" key="2">
    <source>
        <dbReference type="EMBL" id="MEJ8573426.1"/>
    </source>
</evidence>
<reference evidence="2 3" key="1">
    <citation type="submission" date="2024-02" db="EMBL/GenBank/DDBJ databases">
        <title>Genome analysis and characterization of Microbaculum marinisediminis sp. nov., isolated from marine sediment.</title>
        <authorList>
            <person name="Du Z.-J."/>
            <person name="Ye Y.-Q."/>
            <person name="Zhang Z.-R."/>
            <person name="Yuan S.-M."/>
            <person name="Zhang X.-Y."/>
        </authorList>
    </citation>
    <scope>NUCLEOTIDE SEQUENCE [LARGE SCALE GENOMIC DNA]</scope>
    <source>
        <strain evidence="2 3">SDUM1044001</strain>
    </source>
</reference>
<keyword evidence="1" id="KW-0812">Transmembrane</keyword>
<keyword evidence="3" id="KW-1185">Reference proteome</keyword>
<evidence type="ECO:0000256" key="1">
    <source>
        <dbReference type="SAM" id="Phobius"/>
    </source>
</evidence>
<feature type="transmembrane region" description="Helical" evidence="1">
    <location>
        <begin position="12"/>
        <end position="32"/>
    </location>
</feature>
<evidence type="ECO:0000313" key="3">
    <source>
        <dbReference type="Proteomes" id="UP001378188"/>
    </source>
</evidence>
<dbReference type="InterPro" id="IPR008407">
    <property type="entry name" value="Brnchd-chn_aa_trnsp_AzlD"/>
</dbReference>
<gene>
    <name evidence="2" type="ORF">V3328_18195</name>
</gene>
<keyword evidence="1" id="KW-1133">Transmembrane helix</keyword>